<comment type="subcellular location">
    <subcellularLocation>
        <location evidence="8">Cell inner membrane</location>
        <topology evidence="8">Multi-pass membrane protein</topology>
    </subcellularLocation>
    <subcellularLocation>
        <location evidence="1">Cell membrane</location>
        <topology evidence="1">Multi-pass membrane protein</topology>
    </subcellularLocation>
</comment>
<dbReference type="InterPro" id="IPR004812">
    <property type="entry name" value="Efflux_drug-R_Bcr/CmlA"/>
</dbReference>
<keyword evidence="5 8" id="KW-0812">Transmembrane</keyword>
<dbReference type="Gene3D" id="1.20.1720.10">
    <property type="entry name" value="Multidrug resistance protein D"/>
    <property type="match status" value="1"/>
</dbReference>
<feature type="domain" description="Major facilitator superfamily (MFS) profile" evidence="9">
    <location>
        <begin position="17"/>
        <end position="399"/>
    </location>
</feature>
<evidence type="ECO:0000313" key="10">
    <source>
        <dbReference type="EMBL" id="MCY0389695.1"/>
    </source>
</evidence>
<dbReference type="PANTHER" id="PTHR23502">
    <property type="entry name" value="MAJOR FACILITATOR SUPERFAMILY"/>
    <property type="match status" value="1"/>
</dbReference>
<dbReference type="PANTHER" id="PTHR23502:SF132">
    <property type="entry name" value="POLYAMINE TRANSPORTER 2-RELATED"/>
    <property type="match status" value="1"/>
</dbReference>
<feature type="transmembrane region" description="Helical" evidence="8">
    <location>
        <begin position="345"/>
        <end position="367"/>
    </location>
</feature>
<feature type="transmembrane region" description="Helical" evidence="8">
    <location>
        <begin position="171"/>
        <end position="191"/>
    </location>
</feature>
<feature type="transmembrane region" description="Helical" evidence="8">
    <location>
        <begin position="219"/>
        <end position="243"/>
    </location>
</feature>
<dbReference type="InterPro" id="IPR011701">
    <property type="entry name" value="MFS"/>
</dbReference>
<feature type="transmembrane region" description="Helical" evidence="8">
    <location>
        <begin position="18"/>
        <end position="39"/>
    </location>
</feature>
<comment type="caution">
    <text evidence="10">The sequence shown here is derived from an EMBL/GenBank/DDBJ whole genome shotgun (WGS) entry which is preliminary data.</text>
</comment>
<feature type="transmembrane region" description="Helical" evidence="8">
    <location>
        <begin position="285"/>
        <end position="307"/>
    </location>
</feature>
<organism evidence="10 11">
    <name type="scientific">Robbsia betulipollinis</name>
    <dbReference type="NCBI Taxonomy" id="2981849"/>
    <lineage>
        <taxon>Bacteria</taxon>
        <taxon>Pseudomonadati</taxon>
        <taxon>Pseudomonadota</taxon>
        <taxon>Betaproteobacteria</taxon>
        <taxon>Burkholderiales</taxon>
        <taxon>Burkholderiaceae</taxon>
        <taxon>Robbsia</taxon>
    </lineage>
</organism>
<dbReference type="PROSITE" id="PS50850">
    <property type="entry name" value="MFS"/>
    <property type="match status" value="1"/>
</dbReference>
<protein>
    <recommendedName>
        <fullName evidence="8">Bcr/CflA family efflux transporter</fullName>
    </recommendedName>
</protein>
<feature type="transmembrane region" description="Helical" evidence="8">
    <location>
        <begin position="313"/>
        <end position="333"/>
    </location>
</feature>
<evidence type="ECO:0000256" key="7">
    <source>
        <dbReference type="ARBA" id="ARBA00023136"/>
    </source>
</evidence>
<name>A0ABT3ZT16_9BURK</name>
<keyword evidence="3 8" id="KW-0813">Transport</keyword>
<reference evidence="10" key="1">
    <citation type="submission" date="2022-11" db="EMBL/GenBank/DDBJ databases">
        <title>Robbsia betulipollinis sp. nov., isolated from pollen of birch (Betula pendula).</title>
        <authorList>
            <person name="Shi H."/>
            <person name="Ambika Manirajan B."/>
            <person name="Ratering S."/>
            <person name="Geissler-Plaum R."/>
            <person name="Schnell S."/>
        </authorList>
    </citation>
    <scope>NUCLEOTIDE SEQUENCE</scope>
    <source>
        <strain evidence="10">Bb-Pol-6</strain>
    </source>
</reference>
<comment type="caution">
    <text evidence="8">Lacks conserved residue(s) required for the propagation of feature annotation.</text>
</comment>
<evidence type="ECO:0000256" key="5">
    <source>
        <dbReference type="ARBA" id="ARBA00022692"/>
    </source>
</evidence>
<gene>
    <name evidence="10" type="ORF">OVY01_21355</name>
</gene>
<evidence type="ECO:0000313" key="11">
    <source>
        <dbReference type="Proteomes" id="UP001082899"/>
    </source>
</evidence>
<evidence type="ECO:0000256" key="2">
    <source>
        <dbReference type="ARBA" id="ARBA00006236"/>
    </source>
</evidence>
<dbReference type="CDD" id="cd17320">
    <property type="entry name" value="MFS_MdfA_MDR_like"/>
    <property type="match status" value="1"/>
</dbReference>
<dbReference type="InterPro" id="IPR020846">
    <property type="entry name" value="MFS_dom"/>
</dbReference>
<keyword evidence="11" id="KW-1185">Reference proteome</keyword>
<comment type="similarity">
    <text evidence="2 8">Belongs to the major facilitator superfamily. Bcr/CmlA family.</text>
</comment>
<dbReference type="EMBL" id="JAPMXC010000011">
    <property type="protein sequence ID" value="MCY0389695.1"/>
    <property type="molecule type" value="Genomic_DNA"/>
</dbReference>
<dbReference type="NCBIfam" id="TIGR00710">
    <property type="entry name" value="efflux_Bcr_CflA"/>
    <property type="match status" value="1"/>
</dbReference>
<feature type="transmembrane region" description="Helical" evidence="8">
    <location>
        <begin position="373"/>
        <end position="395"/>
    </location>
</feature>
<feature type="transmembrane region" description="Helical" evidence="8">
    <location>
        <begin position="51"/>
        <end position="71"/>
    </location>
</feature>
<dbReference type="RefSeq" id="WP_267849620.1">
    <property type="nucleotide sequence ID" value="NZ_JAPMXC010000011.1"/>
</dbReference>
<dbReference type="Pfam" id="PF07690">
    <property type="entry name" value="MFS_1"/>
    <property type="match status" value="1"/>
</dbReference>
<keyword evidence="8" id="KW-0997">Cell inner membrane</keyword>
<keyword evidence="4" id="KW-1003">Cell membrane</keyword>
<feature type="transmembrane region" description="Helical" evidence="8">
    <location>
        <begin position="83"/>
        <end position="104"/>
    </location>
</feature>
<keyword evidence="7 8" id="KW-0472">Membrane</keyword>
<dbReference type="Proteomes" id="UP001082899">
    <property type="component" value="Unassembled WGS sequence"/>
</dbReference>
<accession>A0ABT3ZT16</accession>
<dbReference type="InterPro" id="IPR036259">
    <property type="entry name" value="MFS_trans_sf"/>
</dbReference>
<proteinExistence type="inferred from homology"/>
<evidence type="ECO:0000256" key="1">
    <source>
        <dbReference type="ARBA" id="ARBA00004651"/>
    </source>
</evidence>
<evidence type="ECO:0000259" key="9">
    <source>
        <dbReference type="PROSITE" id="PS50850"/>
    </source>
</evidence>
<feature type="transmembrane region" description="Helical" evidence="8">
    <location>
        <begin position="141"/>
        <end position="165"/>
    </location>
</feature>
<evidence type="ECO:0000256" key="8">
    <source>
        <dbReference type="RuleBase" id="RU365088"/>
    </source>
</evidence>
<evidence type="ECO:0000256" key="3">
    <source>
        <dbReference type="ARBA" id="ARBA00022448"/>
    </source>
</evidence>
<sequence>MSVSSSAPRGPVTPHAPLWLLVMIIVSGTLAMHMFVPALPQAAQALGVGSGTMQMTISVYIMGLAAGQLVYGPLSDSLGRRPMLLVGLTLYTVAGLVAACASGIHTLIAARLFQALGGCAGLALGRAIVRDTAPPDEAVRALALMNLMMMIGPGLAPLLGSGLVALSGWRAIFVLLAGLGAVTLAFTWRLIPETGKPTGTLSMAVLLHDYGLLLRSRSFLGYALGGGCATTSIYAFIAAAPFIVTTQLHRPLHEVGIHLGLLIAGMSVGNALTRRLVRPVGIEKLLLIGIAISVVSGLTLLLIVLIGRLTVPAMVGCMFLFALGAGMSSPAALSKALGVQASIVGSAAGLYGFAQMSVGALCTFLAGLGGNPVLAAALVVSGAAIVGQVSFLAGLRAERRVRQRAFFS</sequence>
<evidence type="ECO:0000256" key="4">
    <source>
        <dbReference type="ARBA" id="ARBA00022475"/>
    </source>
</evidence>
<dbReference type="SUPFAM" id="SSF103473">
    <property type="entry name" value="MFS general substrate transporter"/>
    <property type="match status" value="1"/>
</dbReference>
<evidence type="ECO:0000256" key="6">
    <source>
        <dbReference type="ARBA" id="ARBA00022989"/>
    </source>
</evidence>
<feature type="transmembrane region" description="Helical" evidence="8">
    <location>
        <begin position="255"/>
        <end position="273"/>
    </location>
</feature>
<keyword evidence="6 8" id="KW-1133">Transmembrane helix</keyword>